<evidence type="ECO:0000259" key="2">
    <source>
        <dbReference type="Pfam" id="PF02617"/>
    </source>
</evidence>
<proteinExistence type="predicted"/>
<dbReference type="InterPro" id="IPR022935">
    <property type="entry name" value="ClpS"/>
</dbReference>
<evidence type="ECO:0000313" key="4">
    <source>
        <dbReference type="Proteomes" id="UP000002630"/>
    </source>
</evidence>
<keyword evidence="1" id="KW-0732">Signal</keyword>
<dbReference type="EMBL" id="FN648409">
    <property type="protein sequence ID" value="CBN76865.1"/>
    <property type="molecule type" value="Genomic_DNA"/>
</dbReference>
<evidence type="ECO:0000256" key="1">
    <source>
        <dbReference type="SAM" id="SignalP"/>
    </source>
</evidence>
<sequence length="225" mass="24491">MASVARFLKAVALWLCLCAGRAFVALPTAAPRGVARRAVTGDAARSQQPVGCCGLTQQRVSQRSRWLSMSSATDQDVSTGGGTGTGVQTIVKEKVKEMVEVDNKEELDKEQWWRVILHNDEIHTFDYVTQSITKVVKKLTMKKAYEVTMETHKSGKATVTQAWKSKSESYCLQLQQCGLTASIAPDSKFEGGGEGAGGKFRSALEMTCKYLAKIVGGTVLSFPLY</sequence>
<accession>D8LIY1</accession>
<dbReference type="InParanoid" id="D8LIY1"/>
<feature type="domain" description="Adaptor protein ClpS core" evidence="2">
    <location>
        <begin position="109"/>
        <end position="176"/>
    </location>
</feature>
<feature type="chain" id="PRO_5003117249" description="Adaptor protein ClpS core domain-containing protein" evidence="1">
    <location>
        <begin position="23"/>
        <end position="225"/>
    </location>
</feature>
<dbReference type="eggNOG" id="ENOG502S9V9">
    <property type="taxonomic scope" value="Eukaryota"/>
</dbReference>
<dbReference type="EMBL" id="FN649733">
    <property type="protein sequence ID" value="CBN76865.1"/>
    <property type="molecule type" value="Genomic_DNA"/>
</dbReference>
<reference evidence="3 4" key="1">
    <citation type="journal article" date="2010" name="Nature">
        <title>The Ectocarpus genome and the independent evolution of multicellularity in brown algae.</title>
        <authorList>
            <person name="Cock J.M."/>
            <person name="Sterck L."/>
            <person name="Rouze P."/>
            <person name="Scornet D."/>
            <person name="Allen A.E."/>
            <person name="Amoutzias G."/>
            <person name="Anthouard V."/>
            <person name="Artiguenave F."/>
            <person name="Aury J.M."/>
            <person name="Badger J.H."/>
            <person name="Beszteri B."/>
            <person name="Billiau K."/>
            <person name="Bonnet E."/>
            <person name="Bothwell J.H."/>
            <person name="Bowler C."/>
            <person name="Boyen C."/>
            <person name="Brownlee C."/>
            <person name="Carrano C.J."/>
            <person name="Charrier B."/>
            <person name="Cho G.Y."/>
            <person name="Coelho S.M."/>
            <person name="Collen J."/>
            <person name="Corre E."/>
            <person name="Da Silva C."/>
            <person name="Delage L."/>
            <person name="Delaroque N."/>
            <person name="Dittami S.M."/>
            <person name="Doulbeau S."/>
            <person name="Elias M."/>
            <person name="Farnham G."/>
            <person name="Gachon C.M."/>
            <person name="Gschloessl B."/>
            <person name="Heesch S."/>
            <person name="Jabbari K."/>
            <person name="Jubin C."/>
            <person name="Kawai H."/>
            <person name="Kimura K."/>
            <person name="Kloareg B."/>
            <person name="Kupper F.C."/>
            <person name="Lang D."/>
            <person name="Le Bail A."/>
            <person name="Leblanc C."/>
            <person name="Lerouge P."/>
            <person name="Lohr M."/>
            <person name="Lopez P.J."/>
            <person name="Martens C."/>
            <person name="Maumus F."/>
            <person name="Michel G."/>
            <person name="Miranda-Saavedra D."/>
            <person name="Morales J."/>
            <person name="Moreau H."/>
            <person name="Motomura T."/>
            <person name="Nagasato C."/>
            <person name="Napoli C.A."/>
            <person name="Nelson D.R."/>
            <person name="Nyvall-Collen P."/>
            <person name="Peters A.F."/>
            <person name="Pommier C."/>
            <person name="Potin P."/>
            <person name="Poulain J."/>
            <person name="Quesneville H."/>
            <person name="Read B."/>
            <person name="Rensing S.A."/>
            <person name="Ritter A."/>
            <person name="Rousvoal S."/>
            <person name="Samanta M."/>
            <person name="Samson G."/>
            <person name="Schroeder D.C."/>
            <person name="Segurens B."/>
            <person name="Strittmatter M."/>
            <person name="Tonon T."/>
            <person name="Tregear J.W."/>
            <person name="Valentin K."/>
            <person name="von Dassow P."/>
            <person name="Yamagishi T."/>
            <person name="Van de Peer Y."/>
            <person name="Wincker P."/>
        </authorList>
    </citation>
    <scope>NUCLEOTIDE SEQUENCE [LARGE SCALE GENOMIC DNA]</scope>
    <source>
        <strain evidence="4">Ec32 / CCAP1310/4</strain>
    </source>
</reference>
<dbReference type="OrthoDB" id="5144at2759"/>
<dbReference type="GO" id="GO:0030163">
    <property type="term" value="P:protein catabolic process"/>
    <property type="evidence" value="ECO:0007669"/>
    <property type="project" value="InterPro"/>
</dbReference>
<dbReference type="PANTHER" id="PTHR33473:SF17">
    <property type="entry name" value="ATP-DEPENDENT CLP PROTEASE ADAPTER PROTEIN CLPS1, CHLOROPLASTIC"/>
    <property type="match status" value="1"/>
</dbReference>
<evidence type="ECO:0000313" key="3">
    <source>
        <dbReference type="EMBL" id="CBN76865.1"/>
    </source>
</evidence>
<dbReference type="Gene3D" id="3.30.1390.10">
    <property type="match status" value="1"/>
</dbReference>
<gene>
    <name evidence="3" type="ORF">Esi_0023_0115</name>
</gene>
<dbReference type="AlphaFoldDB" id="D8LIY1"/>
<dbReference type="PANTHER" id="PTHR33473">
    <property type="entry name" value="ATP-DEPENDENT CLP PROTEASE ADAPTER PROTEIN CLPS1, CHLOROPLASTIC"/>
    <property type="match status" value="1"/>
</dbReference>
<keyword evidence="4" id="KW-1185">Reference proteome</keyword>
<dbReference type="Proteomes" id="UP000002630">
    <property type="component" value="Linkage Group LG08"/>
</dbReference>
<dbReference type="Pfam" id="PF02617">
    <property type="entry name" value="ClpS"/>
    <property type="match status" value="1"/>
</dbReference>
<dbReference type="InterPro" id="IPR003769">
    <property type="entry name" value="ClpS_core"/>
</dbReference>
<feature type="signal peptide" evidence="1">
    <location>
        <begin position="1"/>
        <end position="22"/>
    </location>
</feature>
<dbReference type="GO" id="GO:0006508">
    <property type="term" value="P:proteolysis"/>
    <property type="evidence" value="ECO:0007669"/>
    <property type="project" value="InterPro"/>
</dbReference>
<dbReference type="SUPFAM" id="SSF54736">
    <property type="entry name" value="ClpS-like"/>
    <property type="match status" value="1"/>
</dbReference>
<organism evidence="3 4">
    <name type="scientific">Ectocarpus siliculosus</name>
    <name type="common">Brown alga</name>
    <name type="synonym">Conferva siliculosa</name>
    <dbReference type="NCBI Taxonomy" id="2880"/>
    <lineage>
        <taxon>Eukaryota</taxon>
        <taxon>Sar</taxon>
        <taxon>Stramenopiles</taxon>
        <taxon>Ochrophyta</taxon>
        <taxon>PX clade</taxon>
        <taxon>Phaeophyceae</taxon>
        <taxon>Ectocarpales</taxon>
        <taxon>Ectocarpaceae</taxon>
        <taxon>Ectocarpus</taxon>
    </lineage>
</organism>
<protein>
    <recommendedName>
        <fullName evidence="2">Adaptor protein ClpS core domain-containing protein</fullName>
    </recommendedName>
</protein>
<dbReference type="InterPro" id="IPR014719">
    <property type="entry name" value="Ribosomal_bL12_C/ClpS-like"/>
</dbReference>
<name>D8LIY1_ECTSI</name>
<dbReference type="STRING" id="2880.D8LIY1"/>